<evidence type="ECO:0000313" key="2">
    <source>
        <dbReference type="Proteomes" id="UP000501237"/>
    </source>
</evidence>
<proteinExistence type="predicted"/>
<sequence length="174" mass="20342">MVDFARFVHSKILCTWCAAYQDQMAWIYTPFEHYAFLRDSLNMLHQAGQLSLELRNELTLAAWASFQFACQRAELSETCYQYRYLYDLVDGETKVGEVDTESRFKLYGPAPCSGLISPRYQHEGEWELRGYVEYVATVFGVVRGLEVELADGRRLHMRRATPAHLITRWADRRQ</sequence>
<dbReference type="AlphaFoldDB" id="A0A679GBW7"/>
<organism evidence="1 2">
    <name type="scientific">Metapseudomonas otitidis</name>
    <dbReference type="NCBI Taxonomy" id="319939"/>
    <lineage>
        <taxon>Bacteria</taxon>
        <taxon>Pseudomonadati</taxon>
        <taxon>Pseudomonadota</taxon>
        <taxon>Gammaproteobacteria</taxon>
        <taxon>Pseudomonadales</taxon>
        <taxon>Pseudomonadaceae</taxon>
        <taxon>Metapseudomonas</taxon>
    </lineage>
</organism>
<dbReference type="KEGG" id="poj:PtoMrB4_23180"/>
<dbReference type="Proteomes" id="UP000501237">
    <property type="component" value="Chromosome"/>
</dbReference>
<reference evidence="1 2" key="1">
    <citation type="journal article" date="2020" name="Microbiol. Resour. Announc.">
        <title>Complete genome sequence of Pseudomonas otitidis strain MrB4, isolated from Lake Biwa in Japan.</title>
        <authorList>
            <person name="Miyazaki K."/>
            <person name="Hase E."/>
            <person name="Maruya T."/>
        </authorList>
    </citation>
    <scope>NUCLEOTIDE SEQUENCE [LARGE SCALE GENOMIC DNA]</scope>
    <source>
        <strain evidence="1 2">MrB4</strain>
    </source>
</reference>
<protein>
    <submittedName>
        <fullName evidence="1">Uncharacterized protein</fullName>
    </submittedName>
</protein>
<name>A0A679GBW7_9GAMM</name>
<dbReference type="EMBL" id="AP022642">
    <property type="protein sequence ID" value="BCA28341.1"/>
    <property type="molecule type" value="Genomic_DNA"/>
</dbReference>
<accession>A0A679GBW7</accession>
<evidence type="ECO:0000313" key="1">
    <source>
        <dbReference type="EMBL" id="BCA28341.1"/>
    </source>
</evidence>
<dbReference type="RefSeq" id="WP_172433335.1">
    <property type="nucleotide sequence ID" value="NZ_AP022642.1"/>
</dbReference>
<dbReference type="GeneID" id="57397537"/>
<gene>
    <name evidence="1" type="ORF">PtoMrB4_23180</name>
</gene>